<feature type="signal peptide" evidence="2">
    <location>
        <begin position="1"/>
        <end position="26"/>
    </location>
</feature>
<evidence type="ECO:0000256" key="2">
    <source>
        <dbReference type="SAM" id="SignalP"/>
    </source>
</evidence>
<dbReference type="OrthoDB" id="287057at2"/>
<dbReference type="RefSeq" id="WP_148596413.1">
    <property type="nucleotide sequence ID" value="NZ_CP042997.1"/>
</dbReference>
<protein>
    <submittedName>
        <fullName evidence="3">Uncharacterized protein</fullName>
    </submittedName>
</protein>
<dbReference type="Proteomes" id="UP000324233">
    <property type="component" value="Chromosome"/>
</dbReference>
<reference evidence="3 4" key="1">
    <citation type="submission" date="2019-08" db="EMBL/GenBank/DDBJ databases">
        <title>Deep-cultivation of Planctomycetes and their phenomic and genomic characterization uncovers novel biology.</title>
        <authorList>
            <person name="Wiegand S."/>
            <person name="Jogler M."/>
            <person name="Boedeker C."/>
            <person name="Pinto D."/>
            <person name="Vollmers J."/>
            <person name="Rivas-Marin E."/>
            <person name="Kohn T."/>
            <person name="Peeters S.H."/>
            <person name="Heuer A."/>
            <person name="Rast P."/>
            <person name="Oberbeckmann S."/>
            <person name="Bunk B."/>
            <person name="Jeske O."/>
            <person name="Meyerdierks A."/>
            <person name="Storesund J.E."/>
            <person name="Kallscheuer N."/>
            <person name="Luecker S."/>
            <person name="Lage O.M."/>
            <person name="Pohl T."/>
            <person name="Merkel B.J."/>
            <person name="Hornburger P."/>
            <person name="Mueller R.-W."/>
            <person name="Bruemmer F."/>
            <person name="Labrenz M."/>
            <person name="Spormann A.M."/>
            <person name="Op den Camp H."/>
            <person name="Overmann J."/>
            <person name="Amann R."/>
            <person name="Jetten M.S.M."/>
            <person name="Mascher T."/>
            <person name="Medema M.H."/>
            <person name="Devos D.P."/>
            <person name="Kaster A.-K."/>
            <person name="Ovreas L."/>
            <person name="Rohde M."/>
            <person name="Galperin M.Y."/>
            <person name="Jogler C."/>
        </authorList>
    </citation>
    <scope>NUCLEOTIDE SEQUENCE [LARGE SCALE GENOMIC DNA]</scope>
    <source>
        <strain evidence="3 4">OJF2</strain>
    </source>
</reference>
<feature type="compositionally biased region" description="Low complexity" evidence="1">
    <location>
        <begin position="279"/>
        <end position="290"/>
    </location>
</feature>
<evidence type="ECO:0000313" key="4">
    <source>
        <dbReference type="Proteomes" id="UP000324233"/>
    </source>
</evidence>
<feature type="region of interest" description="Disordered" evidence="1">
    <location>
        <begin position="279"/>
        <end position="323"/>
    </location>
</feature>
<evidence type="ECO:0000256" key="1">
    <source>
        <dbReference type="SAM" id="MobiDB-lite"/>
    </source>
</evidence>
<dbReference type="AlphaFoldDB" id="A0A5B9W865"/>
<name>A0A5B9W865_9BACT</name>
<keyword evidence="2" id="KW-0732">Signal</keyword>
<dbReference type="EMBL" id="CP042997">
    <property type="protein sequence ID" value="QEH36763.1"/>
    <property type="molecule type" value="Genomic_DNA"/>
</dbReference>
<accession>A0A5B9W865</accession>
<evidence type="ECO:0000313" key="3">
    <source>
        <dbReference type="EMBL" id="QEH36763.1"/>
    </source>
</evidence>
<feature type="region of interest" description="Disordered" evidence="1">
    <location>
        <begin position="42"/>
        <end position="132"/>
    </location>
</feature>
<gene>
    <name evidence="3" type="ORF">OJF2_53480</name>
</gene>
<sequence length="323" mass="32501" precursor="true">MHGRKQGRGAAVAALAMAVAAGSARADDNNGFFGRLFRLGGNPSGASSPSSSAFPGPASRPSARPGADAAPRGSASQFGDIGPSTPGGPLIPPAGSQARPPAVTPAIGPVSGEGPSTPDIPPAQGAQPRLTPRARVSAAVTTADPLLTRMALGKSNDGNTFGMFMQVFADGTVIDSEGVHRVGQADLKPLVEAIQNGELSKVRGHCGTPSNDFIEYVHVVIYERRMGRLQAHSFSYAGNPQGCDNGIRYLHTALENLQTKLSRPPAVAANSAPGAVTSAASMASPAPTSAGGTAVFSAPPLPDPATPATSGAATIPLSPEPPR</sequence>
<feature type="chain" id="PRO_5022664952" evidence="2">
    <location>
        <begin position="27"/>
        <end position="323"/>
    </location>
</feature>
<proteinExistence type="predicted"/>
<keyword evidence="4" id="KW-1185">Reference proteome</keyword>
<dbReference type="KEGG" id="agv:OJF2_53480"/>
<feature type="compositionally biased region" description="Low complexity" evidence="1">
    <location>
        <begin position="42"/>
        <end position="76"/>
    </location>
</feature>
<organism evidence="3 4">
    <name type="scientific">Aquisphaera giovannonii</name>
    <dbReference type="NCBI Taxonomy" id="406548"/>
    <lineage>
        <taxon>Bacteria</taxon>
        <taxon>Pseudomonadati</taxon>
        <taxon>Planctomycetota</taxon>
        <taxon>Planctomycetia</taxon>
        <taxon>Isosphaerales</taxon>
        <taxon>Isosphaeraceae</taxon>
        <taxon>Aquisphaera</taxon>
    </lineage>
</organism>